<dbReference type="Pfam" id="PF04366">
    <property type="entry name" value="Ysc84"/>
    <property type="match status" value="1"/>
</dbReference>
<dbReference type="GO" id="GO:0035091">
    <property type="term" value="F:phosphatidylinositol binding"/>
    <property type="evidence" value="ECO:0007669"/>
    <property type="project" value="TreeGrafter"/>
</dbReference>
<dbReference type="InterPro" id="IPR051702">
    <property type="entry name" value="SH3_domain_YSC84-like"/>
</dbReference>
<dbReference type="GO" id="GO:0051015">
    <property type="term" value="F:actin filament binding"/>
    <property type="evidence" value="ECO:0007669"/>
    <property type="project" value="TreeGrafter"/>
</dbReference>
<dbReference type="CDD" id="cd11525">
    <property type="entry name" value="SYLF_SH3YL1_like"/>
    <property type="match status" value="1"/>
</dbReference>
<dbReference type="AlphaFoldDB" id="A0A8H3A8C8"/>
<feature type="region of interest" description="Disordered" evidence="1">
    <location>
        <begin position="262"/>
        <end position="290"/>
    </location>
</feature>
<dbReference type="GO" id="GO:0051666">
    <property type="term" value="P:actin cortical patch localization"/>
    <property type="evidence" value="ECO:0007669"/>
    <property type="project" value="TreeGrafter"/>
</dbReference>
<evidence type="ECO:0000256" key="1">
    <source>
        <dbReference type="SAM" id="MobiDB-lite"/>
    </source>
</evidence>
<dbReference type="PANTHER" id="PTHR15629">
    <property type="entry name" value="SH3YL1 PROTEIN"/>
    <property type="match status" value="1"/>
</dbReference>
<feature type="domain" description="Ysc84 actin-binding" evidence="2">
    <location>
        <begin position="121"/>
        <end position="244"/>
    </location>
</feature>
<sequence length="290" mass="29732">MSMLDKFRAGARKAQLQATAFMQEGGSRMQQESAALVRGFSLPGEAEKAAKILESFLANPDHPESALNAIPKAVLQSARGLAVFQVIKAGFVFSGKAGSGIVLARLPDGSWSAPSCIGTAGVGWGLQIGADITDFVIVLNSEEAVRAFSMGGNVTIGGNISASAGPIGTGGAVQASLASPAPMFSYSKSKGLFAGLSLEGTILIERKDANRDFYGSDVPAKDILSGRVPPPEVAGKMYEVIEAAEGLDESGLPSSAYVPDATGAHQPVPQGGYTVGGQGQSTTVFDADQH</sequence>
<dbReference type="GO" id="GO:0030479">
    <property type="term" value="C:actin cortical patch"/>
    <property type="evidence" value="ECO:0007669"/>
    <property type="project" value="TreeGrafter"/>
</dbReference>
<dbReference type="InterPro" id="IPR033643">
    <property type="entry name" value="SYLF_SH3YL1-like"/>
</dbReference>
<dbReference type="GO" id="GO:0051017">
    <property type="term" value="P:actin filament bundle assembly"/>
    <property type="evidence" value="ECO:0007669"/>
    <property type="project" value="TreeGrafter"/>
</dbReference>
<comment type="caution">
    <text evidence="3">The sequence shown here is derived from an EMBL/GenBank/DDBJ whole genome shotgun (WGS) entry which is preliminary data.</text>
</comment>
<organism evidence="3 4">
    <name type="scientific">Rhizoctonia solani</name>
    <dbReference type="NCBI Taxonomy" id="456999"/>
    <lineage>
        <taxon>Eukaryota</taxon>
        <taxon>Fungi</taxon>
        <taxon>Dikarya</taxon>
        <taxon>Basidiomycota</taxon>
        <taxon>Agaricomycotina</taxon>
        <taxon>Agaricomycetes</taxon>
        <taxon>Cantharellales</taxon>
        <taxon>Ceratobasidiaceae</taxon>
        <taxon>Rhizoctonia</taxon>
    </lineage>
</organism>
<dbReference type="PANTHER" id="PTHR15629:SF7">
    <property type="entry name" value="YSC84 ACTIN-BINDING DOMAIN-CONTAINING PROTEIN"/>
    <property type="match status" value="1"/>
</dbReference>
<gene>
    <name evidence="3" type="ORF">RDB_LOCUS48383</name>
</gene>
<evidence type="ECO:0000313" key="4">
    <source>
        <dbReference type="Proteomes" id="UP000663840"/>
    </source>
</evidence>
<dbReference type="Proteomes" id="UP000663840">
    <property type="component" value="Unassembled WGS sequence"/>
</dbReference>
<proteinExistence type="predicted"/>
<dbReference type="EMBL" id="CAJMWR010001109">
    <property type="protein sequence ID" value="CAE6415179.1"/>
    <property type="molecule type" value="Genomic_DNA"/>
</dbReference>
<dbReference type="InterPro" id="IPR007461">
    <property type="entry name" value="Ysc84_actin-binding"/>
</dbReference>
<accession>A0A8H3A8C8</accession>
<name>A0A8H3A8C8_9AGAM</name>
<protein>
    <recommendedName>
        <fullName evidence="2">Ysc84 actin-binding domain-containing protein</fullName>
    </recommendedName>
</protein>
<evidence type="ECO:0000313" key="3">
    <source>
        <dbReference type="EMBL" id="CAE6415179.1"/>
    </source>
</evidence>
<reference evidence="3" key="1">
    <citation type="submission" date="2021-01" db="EMBL/GenBank/DDBJ databases">
        <authorList>
            <person name="Kaushik A."/>
        </authorList>
    </citation>
    <scope>NUCLEOTIDE SEQUENCE</scope>
    <source>
        <strain evidence="3">AG1-1A</strain>
    </source>
</reference>
<evidence type="ECO:0000259" key="2">
    <source>
        <dbReference type="Pfam" id="PF04366"/>
    </source>
</evidence>